<dbReference type="SUPFAM" id="SSF48452">
    <property type="entry name" value="TPR-like"/>
    <property type="match status" value="1"/>
</dbReference>
<accession>A0A4U6D8K3</accession>
<keyword evidence="1" id="KW-0732">Signal</keyword>
<evidence type="ECO:0000313" key="3">
    <source>
        <dbReference type="Proteomes" id="UP000304900"/>
    </source>
</evidence>
<evidence type="ECO:0000313" key="2">
    <source>
        <dbReference type="EMBL" id="TKT93830.1"/>
    </source>
</evidence>
<protein>
    <submittedName>
        <fullName evidence="2">SusD/RagB family nutrient-binding outer membrane lipoprotein</fullName>
    </submittedName>
</protein>
<dbReference type="InterPro" id="IPR011990">
    <property type="entry name" value="TPR-like_helical_dom_sf"/>
</dbReference>
<comment type="caution">
    <text evidence="2">The sequence shown here is derived from an EMBL/GenBank/DDBJ whole genome shotgun (WGS) entry which is preliminary data.</text>
</comment>
<dbReference type="InterPro" id="IPR041662">
    <property type="entry name" value="SusD-like_2"/>
</dbReference>
<dbReference type="OrthoDB" id="843771at2"/>
<dbReference type="EMBL" id="SZVO01000001">
    <property type="protein sequence ID" value="TKT93830.1"/>
    <property type="molecule type" value="Genomic_DNA"/>
</dbReference>
<feature type="signal peptide" evidence="1">
    <location>
        <begin position="1"/>
        <end position="33"/>
    </location>
</feature>
<proteinExistence type="predicted"/>
<dbReference type="AlphaFoldDB" id="A0A4U6D8K3"/>
<sequence>MLIFKLKYKMKAIKSIYITLFATLCLFMTSCNDLTDTNINPNAPENVSSNYVLTYVLTNTGKIVYTLGRDGSKIGATMQYMQAGTNEGAAIINQYAWVQEGWLSVSGATAFDVLRNNKIIYDNGVRDNNRFFQAISLTMKSLVFGLMADLYGDIPYSDALQASSGEYFPKYDAQADVYKGILTDLKTASDLLGSLEAKDAISATSDVLYKGDGAKWKKLANSLRLRYCLRLADKKAEMSALGINLETEFTQASAGAFASTADNAVMSFIGTTGDNSNPGGLLNSANPNYLLKPGKPFVDKLVTLKDPRLERWIAPVLRKWDSKVTAVTTKTVVNSYGESYSVAYVPSTATSADTSLYVGLPIGMSITSAIAYNKGNDAATYPNERNPYISYIHDRYRKNTDPYVTMDLMTYDEVEFILSEAALLGGFGASDPETHYKNAIRASMTKAGVFTSTTFNFDNYYAQPAVAYTGATNKQERIMEQKWISSWFGVQSWFDWRRTGFPALKTGAVAQFGAALPIRYMYPVANADPKYQVNYKAAVDKLVPTNYVPSGQSKDHHYSRVWLIQGLSKPY</sequence>
<dbReference type="Gene3D" id="1.25.40.390">
    <property type="match status" value="1"/>
</dbReference>
<name>A0A4U6D8K3_9BACT</name>
<keyword evidence="3" id="KW-1185">Reference proteome</keyword>
<dbReference type="Pfam" id="PF12771">
    <property type="entry name" value="SusD-like_2"/>
    <property type="match status" value="1"/>
</dbReference>
<dbReference type="PROSITE" id="PS51257">
    <property type="entry name" value="PROKAR_LIPOPROTEIN"/>
    <property type="match status" value="1"/>
</dbReference>
<dbReference type="Proteomes" id="UP000304900">
    <property type="component" value="Unassembled WGS sequence"/>
</dbReference>
<gene>
    <name evidence="2" type="ORF">FDK13_01050</name>
</gene>
<keyword evidence="2" id="KW-0449">Lipoprotein</keyword>
<organism evidence="2 3">
    <name type="scientific">Dyadobacter frigoris</name>
    <dbReference type="NCBI Taxonomy" id="2576211"/>
    <lineage>
        <taxon>Bacteria</taxon>
        <taxon>Pseudomonadati</taxon>
        <taxon>Bacteroidota</taxon>
        <taxon>Cytophagia</taxon>
        <taxon>Cytophagales</taxon>
        <taxon>Spirosomataceae</taxon>
        <taxon>Dyadobacter</taxon>
    </lineage>
</organism>
<feature type="chain" id="PRO_5020918669" evidence="1">
    <location>
        <begin position="34"/>
        <end position="571"/>
    </location>
</feature>
<evidence type="ECO:0000256" key="1">
    <source>
        <dbReference type="SAM" id="SignalP"/>
    </source>
</evidence>
<reference evidence="2 3" key="1">
    <citation type="submission" date="2019-05" db="EMBL/GenBank/DDBJ databases">
        <title>Dyadobacter AR-3-8 sp. nov., isolated from arctic soil.</title>
        <authorList>
            <person name="Chaudhary D.K."/>
        </authorList>
    </citation>
    <scope>NUCLEOTIDE SEQUENCE [LARGE SCALE GENOMIC DNA]</scope>
    <source>
        <strain evidence="2 3">AR-3-8</strain>
    </source>
</reference>